<dbReference type="Pfam" id="PF00975">
    <property type="entry name" value="Thioesterase"/>
    <property type="match status" value="1"/>
</dbReference>
<dbReference type="InterPro" id="IPR029058">
    <property type="entry name" value="AB_hydrolase_fold"/>
</dbReference>
<reference evidence="2 3" key="1">
    <citation type="journal article" date="2016" name="Genome Announc.">
        <title>Complete Genome and Plasmid Sequences for Rhodococcus fascians D188 and Draft Sequences for Rhodococcus Isolates PBTS 1 and PBTS 2.</title>
        <authorList>
            <person name="Stamler R.A."/>
            <person name="Vereecke D."/>
            <person name="Zhang Y."/>
            <person name="Schilkey F."/>
            <person name="Devitt N."/>
            <person name="Randall J.J."/>
        </authorList>
    </citation>
    <scope>NUCLEOTIDE SEQUENCE [LARGE SCALE GENOMIC DNA]</scope>
    <source>
        <strain evidence="2 3">PBTS2</strain>
    </source>
</reference>
<dbReference type="OrthoDB" id="2472181at2"/>
<dbReference type="AlphaFoldDB" id="A0A143QKH9"/>
<accession>A0A143QKH9</accession>
<dbReference type="SMART" id="SM00824">
    <property type="entry name" value="PKS_TE"/>
    <property type="match status" value="1"/>
</dbReference>
<organism evidence="2 3">
    <name type="scientific">Rhodococcoides fascians</name>
    <name type="common">Rhodococcus fascians</name>
    <dbReference type="NCBI Taxonomy" id="1828"/>
    <lineage>
        <taxon>Bacteria</taxon>
        <taxon>Bacillati</taxon>
        <taxon>Actinomycetota</taxon>
        <taxon>Actinomycetes</taxon>
        <taxon>Mycobacteriales</taxon>
        <taxon>Nocardiaceae</taxon>
        <taxon>Rhodococcoides</taxon>
    </lineage>
</organism>
<dbReference type="Proteomes" id="UP000076038">
    <property type="component" value="Chromosome"/>
</dbReference>
<dbReference type="InterPro" id="IPR001031">
    <property type="entry name" value="Thioesterase"/>
</dbReference>
<keyword evidence="3" id="KW-1185">Reference proteome</keyword>
<dbReference type="Gene3D" id="3.40.50.1820">
    <property type="entry name" value="alpha/beta hydrolase"/>
    <property type="match status" value="1"/>
</dbReference>
<sequence>MTVVNDRIHVALTELDPSDYAVPTIAPIRTAGHLDPVFCIHPLVGLVDCYAELAAHVDDARPIYGVQVPTSGELAESLVALASQYADDIVRIQTDGAVHLLGTSFGGVLAHAIAVELQSRGVTVGALTLLDSDPVRSSADSADLLGSMGDDIDRSHAEELLAVASHNDELAQRHLPGIYFGDILAVSSMGTDSGSAWHPFVCGTIAKYLVPDATSFDVVGPLVDSYLG</sequence>
<proteinExistence type="predicted"/>
<protein>
    <submittedName>
        <fullName evidence="2">Dimodular nonribosomal peptide synthase</fullName>
    </submittedName>
</protein>
<name>A0A143QKH9_RHOFA</name>
<gene>
    <name evidence="2" type="primary">dhbF_1</name>
    <name evidence="2" type="ORF">A3Q41_01583</name>
</gene>
<reference evidence="3" key="2">
    <citation type="submission" date="2016-04" db="EMBL/GenBank/DDBJ databases">
        <title>Complete Genome and Plasmid Sequences for Rhodococcus fascians D188 and Draft Sequences for Rhodococcus spp. Isolates PBTS 1 and PBTS 2.</title>
        <authorList>
            <person name="Stamer R."/>
            <person name="Vereecke D."/>
            <person name="Zhang Y."/>
            <person name="Schilkey F."/>
            <person name="Devitt N."/>
            <person name="Randall J."/>
        </authorList>
    </citation>
    <scope>NUCLEOTIDE SEQUENCE [LARGE SCALE GENOMIC DNA]</scope>
    <source>
        <strain evidence="3">PBTS2</strain>
    </source>
</reference>
<evidence type="ECO:0000313" key="2">
    <source>
        <dbReference type="EMBL" id="AMY22887.1"/>
    </source>
</evidence>
<dbReference type="InterPro" id="IPR020802">
    <property type="entry name" value="TesA-like"/>
</dbReference>
<evidence type="ECO:0000259" key="1">
    <source>
        <dbReference type="SMART" id="SM00824"/>
    </source>
</evidence>
<dbReference type="RefSeq" id="WP_027495037.1">
    <property type="nucleotide sequence ID" value="NZ_CAKKLU010000014.1"/>
</dbReference>
<dbReference type="EMBL" id="CP015220">
    <property type="protein sequence ID" value="AMY22887.1"/>
    <property type="molecule type" value="Genomic_DNA"/>
</dbReference>
<dbReference type="PATRIC" id="fig|1653479.3.peg.1605"/>
<dbReference type="KEGG" id="rhs:A3Q41_01583"/>
<feature type="domain" description="Thioesterase TesA-like" evidence="1">
    <location>
        <begin position="38"/>
        <end position="227"/>
    </location>
</feature>
<dbReference type="SUPFAM" id="SSF53474">
    <property type="entry name" value="alpha/beta-Hydrolases"/>
    <property type="match status" value="1"/>
</dbReference>
<evidence type="ECO:0000313" key="3">
    <source>
        <dbReference type="Proteomes" id="UP000076038"/>
    </source>
</evidence>